<evidence type="ECO:0000313" key="3">
    <source>
        <dbReference type="Proteomes" id="UP001596391"/>
    </source>
</evidence>
<sequence length="183" mass="20696">MRSKAPLVFSQKESPATGSKVRAAEREIAKMMSRYELALNLLRKGKPTKAHEAFAELLPDAPFHLADRIRTYMVVCLRESPPSRSVFQDCNEQFDYAILLLNAQRYREARAELEDIIRQEGRSAQALYGLSLLSAFTGDTVKCLVRLEEAIGIDQAYKLKALYDLAFEELAGNPKFRELVAPK</sequence>
<keyword evidence="3" id="KW-1185">Reference proteome</keyword>
<evidence type="ECO:0000256" key="1">
    <source>
        <dbReference type="SAM" id="MobiDB-lite"/>
    </source>
</evidence>
<proteinExistence type="predicted"/>
<comment type="caution">
    <text evidence="2">The sequence shown here is derived from an EMBL/GenBank/DDBJ whole genome shotgun (WGS) entry which is preliminary data.</text>
</comment>
<reference evidence="3" key="1">
    <citation type="journal article" date="2019" name="Int. J. Syst. Evol. Microbiol.">
        <title>The Global Catalogue of Microorganisms (GCM) 10K type strain sequencing project: providing services to taxonomists for standard genome sequencing and annotation.</title>
        <authorList>
            <consortium name="The Broad Institute Genomics Platform"/>
            <consortium name="The Broad Institute Genome Sequencing Center for Infectious Disease"/>
            <person name="Wu L."/>
            <person name="Ma J."/>
        </authorList>
    </citation>
    <scope>NUCLEOTIDE SEQUENCE [LARGE SCALE GENOMIC DNA]</scope>
    <source>
        <strain evidence="3">CGMCC 1.16026</strain>
    </source>
</reference>
<dbReference type="InterPro" id="IPR011990">
    <property type="entry name" value="TPR-like_helical_dom_sf"/>
</dbReference>
<accession>A0ABW1ZDR4</accession>
<evidence type="ECO:0000313" key="2">
    <source>
        <dbReference type="EMBL" id="MFC6647148.1"/>
    </source>
</evidence>
<gene>
    <name evidence="2" type="ORF">ACFQBQ_16530</name>
</gene>
<dbReference type="Proteomes" id="UP001596391">
    <property type="component" value="Unassembled WGS sequence"/>
</dbReference>
<protein>
    <recommendedName>
        <fullName evidence="4">Tetratricopeptide repeat protein</fullName>
    </recommendedName>
</protein>
<name>A0ABW1ZDR4_9BACT</name>
<dbReference type="Gene3D" id="1.25.40.10">
    <property type="entry name" value="Tetratricopeptide repeat domain"/>
    <property type="match status" value="1"/>
</dbReference>
<dbReference type="RefSeq" id="WP_263370934.1">
    <property type="nucleotide sequence ID" value="NZ_JAGSYD010000002.1"/>
</dbReference>
<dbReference type="SUPFAM" id="SSF48452">
    <property type="entry name" value="TPR-like"/>
    <property type="match status" value="1"/>
</dbReference>
<organism evidence="2 3">
    <name type="scientific">Granulicella cerasi</name>
    <dbReference type="NCBI Taxonomy" id="741063"/>
    <lineage>
        <taxon>Bacteria</taxon>
        <taxon>Pseudomonadati</taxon>
        <taxon>Acidobacteriota</taxon>
        <taxon>Terriglobia</taxon>
        <taxon>Terriglobales</taxon>
        <taxon>Acidobacteriaceae</taxon>
        <taxon>Granulicella</taxon>
    </lineage>
</organism>
<evidence type="ECO:0008006" key="4">
    <source>
        <dbReference type="Google" id="ProtNLM"/>
    </source>
</evidence>
<dbReference type="EMBL" id="JBHSWI010000001">
    <property type="protein sequence ID" value="MFC6647148.1"/>
    <property type="molecule type" value="Genomic_DNA"/>
</dbReference>
<feature type="region of interest" description="Disordered" evidence="1">
    <location>
        <begin position="1"/>
        <end position="21"/>
    </location>
</feature>